<keyword evidence="5" id="KW-1185">Reference proteome</keyword>
<accession>A0A975T2R3</accession>
<evidence type="ECO:0000259" key="3">
    <source>
        <dbReference type="Pfam" id="PF00156"/>
    </source>
</evidence>
<dbReference type="CDD" id="cd06223">
    <property type="entry name" value="PRTases_typeI"/>
    <property type="match status" value="1"/>
</dbReference>
<name>A0A975T2R3_9ACTN</name>
<feature type="domain" description="Phosphoribosyltransferase" evidence="3">
    <location>
        <begin position="19"/>
        <end position="147"/>
    </location>
</feature>
<organism evidence="4 5">
    <name type="scientific">Nocardioides panacis</name>
    <dbReference type="NCBI Taxonomy" id="2849501"/>
    <lineage>
        <taxon>Bacteria</taxon>
        <taxon>Bacillati</taxon>
        <taxon>Actinomycetota</taxon>
        <taxon>Actinomycetes</taxon>
        <taxon>Propionibacteriales</taxon>
        <taxon>Nocardioidaceae</taxon>
        <taxon>Nocardioides</taxon>
    </lineage>
</organism>
<sequence length="166" mass="18239">MTERETLTWELYGEASAALGRQVADSGFVPDIVLGIARGGLVPAATLAYALECKNLFSMNVEFYTGVGTTLDAPVMLPPLLDTADLVDMAVLVVDDVADSGKTLELVRDFCRGHVATVRSAVLYEKPRTIVEADYVWRRTDRWIEFPGRREAGVWPGPQRVTAVHD</sequence>
<dbReference type="Pfam" id="PF00156">
    <property type="entry name" value="Pribosyltran"/>
    <property type="match status" value="1"/>
</dbReference>
<proteinExistence type="predicted"/>
<dbReference type="InterPro" id="IPR000836">
    <property type="entry name" value="PRTase_dom"/>
</dbReference>
<evidence type="ECO:0000313" key="5">
    <source>
        <dbReference type="Proteomes" id="UP000683575"/>
    </source>
</evidence>
<keyword evidence="2" id="KW-0808">Transferase</keyword>
<reference evidence="4" key="1">
    <citation type="submission" date="2021-06" db="EMBL/GenBank/DDBJ databases">
        <title>Complete genome sequence of Nocardioides sp. G188.</title>
        <authorList>
            <person name="Im W.-T."/>
        </authorList>
    </citation>
    <scope>NUCLEOTIDE SEQUENCE</scope>
    <source>
        <strain evidence="4">G188</strain>
    </source>
</reference>
<dbReference type="AlphaFoldDB" id="A0A975T2R3"/>
<dbReference type="KEGG" id="nps:KRR39_08720"/>
<protein>
    <submittedName>
        <fullName evidence="4">Phosphoribosyltransferase</fullName>
    </submittedName>
</protein>
<dbReference type="PANTHER" id="PTHR43363:SF1">
    <property type="entry name" value="HYPOXANTHINE-GUANINE PHOSPHORIBOSYLTRANSFERASE"/>
    <property type="match status" value="1"/>
</dbReference>
<evidence type="ECO:0000256" key="2">
    <source>
        <dbReference type="ARBA" id="ARBA00022679"/>
    </source>
</evidence>
<evidence type="ECO:0000313" key="4">
    <source>
        <dbReference type="EMBL" id="QWZ09798.1"/>
    </source>
</evidence>
<dbReference type="RefSeq" id="WP_216941644.1">
    <property type="nucleotide sequence ID" value="NZ_CP077062.1"/>
</dbReference>
<dbReference type="GO" id="GO:0016757">
    <property type="term" value="F:glycosyltransferase activity"/>
    <property type="evidence" value="ECO:0007669"/>
    <property type="project" value="UniProtKB-KW"/>
</dbReference>
<evidence type="ECO:0000256" key="1">
    <source>
        <dbReference type="ARBA" id="ARBA00022676"/>
    </source>
</evidence>
<dbReference type="Proteomes" id="UP000683575">
    <property type="component" value="Chromosome"/>
</dbReference>
<keyword evidence="1 4" id="KW-0328">Glycosyltransferase</keyword>
<dbReference type="EMBL" id="CP077062">
    <property type="protein sequence ID" value="QWZ09798.1"/>
    <property type="molecule type" value="Genomic_DNA"/>
</dbReference>
<dbReference type="PANTHER" id="PTHR43363">
    <property type="entry name" value="HYPOXANTHINE PHOSPHORIBOSYLTRANSFERASE"/>
    <property type="match status" value="1"/>
</dbReference>
<gene>
    <name evidence="4" type="ORF">KRR39_08720</name>
</gene>